<protein>
    <submittedName>
        <fullName evidence="2">Uncharacterized protein</fullName>
    </submittedName>
</protein>
<dbReference type="GeneID" id="35600517"/>
<reference evidence="2 3" key="1">
    <citation type="submission" date="2016-03" db="EMBL/GenBank/DDBJ databases">
        <authorList>
            <person name="Ploux O."/>
        </authorList>
    </citation>
    <scope>NUCLEOTIDE SEQUENCE [LARGE SCALE GENOMIC DNA]</scope>
    <source>
        <strain evidence="2 3">URUG2</strain>
    </source>
</reference>
<dbReference type="AlphaFoldDB" id="A0A2D3VA37"/>
<name>A0A2D3VA37_9PEZI</name>
<feature type="region of interest" description="Disordered" evidence="1">
    <location>
        <begin position="72"/>
        <end position="165"/>
    </location>
</feature>
<dbReference type="OrthoDB" id="5419666at2759"/>
<feature type="compositionally biased region" description="Polar residues" evidence="1">
    <location>
        <begin position="127"/>
        <end position="141"/>
    </location>
</feature>
<gene>
    <name evidence="2" type="ORF">RCC_05355</name>
</gene>
<keyword evidence="3" id="KW-1185">Reference proteome</keyword>
<sequence length="267" mass="29063">MSLVRAFTTRRSKTEDIQDSVYVGRAASHRGGKPVHRSQISAPVALVSTTNPLSYDAPDIAGTFPIAVRSASPTLSPVSRSSEGDDSDASTLSIDTNTDASSVGDSPLTSPELEPNHLSCYFKPAVNTATPDHSPRSSTRASVDAPSIPQRVPSHSKRAHEKLHRKRSVMRLMSPPASIVRHSTEIFSPQQEVETDSPRDSHPFSSELAKLDEAVEDITHVVRDVEDVEDADAMSKHGLARFDAAAYLEEIHAFVEEAQQAEQPTWF</sequence>
<evidence type="ECO:0000313" key="3">
    <source>
        <dbReference type="Proteomes" id="UP000225277"/>
    </source>
</evidence>
<accession>A0A2D3VA37</accession>
<dbReference type="RefSeq" id="XP_023626394.1">
    <property type="nucleotide sequence ID" value="XM_023770626.1"/>
</dbReference>
<dbReference type="Proteomes" id="UP000225277">
    <property type="component" value="Unassembled WGS sequence"/>
</dbReference>
<feature type="compositionally biased region" description="Polar residues" evidence="1">
    <location>
        <begin position="89"/>
        <end position="109"/>
    </location>
</feature>
<organism evidence="2 3">
    <name type="scientific">Ramularia collo-cygni</name>
    <dbReference type="NCBI Taxonomy" id="112498"/>
    <lineage>
        <taxon>Eukaryota</taxon>
        <taxon>Fungi</taxon>
        <taxon>Dikarya</taxon>
        <taxon>Ascomycota</taxon>
        <taxon>Pezizomycotina</taxon>
        <taxon>Dothideomycetes</taxon>
        <taxon>Dothideomycetidae</taxon>
        <taxon>Mycosphaerellales</taxon>
        <taxon>Mycosphaerellaceae</taxon>
        <taxon>Ramularia</taxon>
    </lineage>
</organism>
<evidence type="ECO:0000256" key="1">
    <source>
        <dbReference type="SAM" id="MobiDB-lite"/>
    </source>
</evidence>
<evidence type="ECO:0000313" key="2">
    <source>
        <dbReference type="EMBL" id="CZT19504.1"/>
    </source>
</evidence>
<dbReference type="EMBL" id="FJUY01000007">
    <property type="protein sequence ID" value="CZT19504.1"/>
    <property type="molecule type" value="Genomic_DNA"/>
</dbReference>
<proteinExistence type="predicted"/>
<feature type="compositionally biased region" description="Polar residues" evidence="1">
    <location>
        <begin position="72"/>
        <end position="81"/>
    </location>
</feature>
<feature type="compositionally biased region" description="Basic residues" evidence="1">
    <location>
        <begin position="154"/>
        <end position="165"/>
    </location>
</feature>